<dbReference type="RefSeq" id="WP_311367167.1">
    <property type="nucleotide sequence ID" value="NZ_JAVRHX010000001.1"/>
</dbReference>
<dbReference type="CDD" id="cd00146">
    <property type="entry name" value="PKD"/>
    <property type="match status" value="1"/>
</dbReference>
<dbReference type="InterPro" id="IPR032812">
    <property type="entry name" value="SbsA_Ig"/>
</dbReference>
<dbReference type="InterPro" id="IPR036909">
    <property type="entry name" value="Cyt_c-like_dom_sf"/>
</dbReference>
<dbReference type="Pfam" id="PF03150">
    <property type="entry name" value="CCP_MauG"/>
    <property type="match status" value="1"/>
</dbReference>
<protein>
    <submittedName>
        <fullName evidence="10">Ig-like domain-containing protein</fullName>
    </submittedName>
</protein>
<evidence type="ECO:0000259" key="8">
    <source>
        <dbReference type="PROSITE" id="PS50093"/>
    </source>
</evidence>
<feature type="domain" description="Cytochrome c" evidence="9">
    <location>
        <begin position="1068"/>
        <end position="1171"/>
    </location>
</feature>
<keyword evidence="2 7" id="KW-0349">Heme</keyword>
<dbReference type="PROSITE" id="PS50093">
    <property type="entry name" value="PKD"/>
    <property type="match status" value="1"/>
</dbReference>
<keyword evidence="4" id="KW-0732">Signal</keyword>
<dbReference type="InterPro" id="IPR035986">
    <property type="entry name" value="PKD_dom_sf"/>
</dbReference>
<dbReference type="InterPro" id="IPR014755">
    <property type="entry name" value="Cu-Rt/internalin_Ig-like"/>
</dbReference>
<accession>A0ABU2ZQC5</accession>
<keyword evidence="11" id="KW-1185">Reference proteome</keyword>
<organism evidence="10 11">
    <name type="scientific">Glaciecola petra</name>
    <dbReference type="NCBI Taxonomy" id="3075602"/>
    <lineage>
        <taxon>Bacteria</taxon>
        <taxon>Pseudomonadati</taxon>
        <taxon>Pseudomonadota</taxon>
        <taxon>Gammaproteobacteria</taxon>
        <taxon>Alteromonadales</taxon>
        <taxon>Alteromonadaceae</taxon>
        <taxon>Glaciecola</taxon>
    </lineage>
</organism>
<comment type="subcellular location">
    <subcellularLocation>
        <location evidence="1">Cell envelope</location>
    </subcellularLocation>
</comment>
<dbReference type="InterPro" id="IPR051395">
    <property type="entry name" value="Cytochrome_c_Peroxidase/MauG"/>
</dbReference>
<evidence type="ECO:0000256" key="5">
    <source>
        <dbReference type="ARBA" id="ARBA00023002"/>
    </source>
</evidence>
<dbReference type="Gene3D" id="2.60.40.10">
    <property type="entry name" value="Immunoglobulins"/>
    <property type="match status" value="1"/>
</dbReference>
<dbReference type="Proteomes" id="UP001253545">
    <property type="component" value="Unassembled WGS sequence"/>
</dbReference>
<comment type="caution">
    <text evidence="10">The sequence shown here is derived from an EMBL/GenBank/DDBJ whole genome shotgun (WGS) entry which is preliminary data.</text>
</comment>
<evidence type="ECO:0000256" key="3">
    <source>
        <dbReference type="ARBA" id="ARBA00022723"/>
    </source>
</evidence>
<dbReference type="SUPFAM" id="SSF49299">
    <property type="entry name" value="PKD domain"/>
    <property type="match status" value="1"/>
</dbReference>
<keyword evidence="3 7" id="KW-0479">Metal-binding</keyword>
<evidence type="ECO:0000256" key="7">
    <source>
        <dbReference type="PROSITE-ProRule" id="PRU00433"/>
    </source>
</evidence>
<dbReference type="InterPro" id="IPR009056">
    <property type="entry name" value="Cyt_c-like_dom"/>
</dbReference>
<dbReference type="InterPro" id="IPR004852">
    <property type="entry name" value="Di-haem_cyt_c_peroxidsae"/>
</dbReference>
<evidence type="ECO:0000256" key="4">
    <source>
        <dbReference type="ARBA" id="ARBA00022729"/>
    </source>
</evidence>
<name>A0ABU2ZQC5_9ALTE</name>
<dbReference type="SMART" id="SM00089">
    <property type="entry name" value="PKD"/>
    <property type="match status" value="1"/>
</dbReference>
<dbReference type="Pfam" id="PF13205">
    <property type="entry name" value="Big_5"/>
    <property type="match status" value="1"/>
</dbReference>
<dbReference type="Gene3D" id="1.10.760.10">
    <property type="entry name" value="Cytochrome c-like domain"/>
    <property type="match status" value="2"/>
</dbReference>
<keyword evidence="5" id="KW-0560">Oxidoreductase</keyword>
<proteinExistence type="predicted"/>
<dbReference type="EMBL" id="JAVRHX010000001">
    <property type="protein sequence ID" value="MDT0593662.1"/>
    <property type="molecule type" value="Genomic_DNA"/>
</dbReference>
<dbReference type="InterPro" id="IPR015943">
    <property type="entry name" value="WD40/YVTN_repeat-like_dom_sf"/>
</dbReference>
<feature type="domain" description="Cytochrome c" evidence="9">
    <location>
        <begin position="927"/>
        <end position="1052"/>
    </location>
</feature>
<evidence type="ECO:0000256" key="1">
    <source>
        <dbReference type="ARBA" id="ARBA00004196"/>
    </source>
</evidence>
<dbReference type="SUPFAM" id="SSF46626">
    <property type="entry name" value="Cytochrome c"/>
    <property type="match status" value="2"/>
</dbReference>
<evidence type="ECO:0000256" key="2">
    <source>
        <dbReference type="ARBA" id="ARBA00022617"/>
    </source>
</evidence>
<reference evidence="10 11" key="1">
    <citation type="submission" date="2023-09" db="EMBL/GenBank/DDBJ databases">
        <authorList>
            <person name="Rey-Velasco X."/>
        </authorList>
    </citation>
    <scope>NUCLEOTIDE SEQUENCE [LARGE SCALE GENOMIC DNA]</scope>
    <source>
        <strain evidence="10 11">P117</strain>
    </source>
</reference>
<evidence type="ECO:0000313" key="11">
    <source>
        <dbReference type="Proteomes" id="UP001253545"/>
    </source>
</evidence>
<dbReference type="InterPro" id="IPR013211">
    <property type="entry name" value="LVIVD"/>
</dbReference>
<dbReference type="InterPro" id="IPR013783">
    <property type="entry name" value="Ig-like_fold"/>
</dbReference>
<dbReference type="Gene3D" id="2.60.40.1220">
    <property type="match status" value="1"/>
</dbReference>
<dbReference type="PANTHER" id="PTHR30600">
    <property type="entry name" value="CYTOCHROME C PEROXIDASE-RELATED"/>
    <property type="match status" value="1"/>
</dbReference>
<dbReference type="InterPro" id="IPR000601">
    <property type="entry name" value="PKD_dom"/>
</dbReference>
<sequence length="1218" mass="132077">MRSHSIATALLIATFSLLLLSPNCFGKGPGIGNLDYSENQLFQPISLLESPKGHGTVALVDGYLMTIYSSDGGGRSSDGGFDFWDISDPYNPVLFSRFDNVDTNGIREAHGFGLSNSYPVNYAVVQAVDGIQFWDVSEVENLKLVNYLDLPGIVRGDYSGDWWIFWQAPYVYVGGVEQGLYIVDATDPQTPILVKNISTKDLGGLNPSQVFVVGNLMLIAEAREGEFASLDVSDPENPVLLNRFSGKNGYSHLFAAGTLFTSGGNGNVPKVYVTNVNHNGEFDYIGEIGPDILSNGGYGTYQDGFFHSGFSNGYSKFKIFNENGEYDLAYVGTGSSELDGADEDFGIVLGNLAFVGNDHGASALIVHQQEPDTSGPEVHWVHPADGTTQQARSSRIGISMSDLVDIESVNASTFSVQSSSDKVLQGKYSVQQGIVNFSPNSILEPNTTYEITVEGIKDVMGNPSPVFTSTFETGNYLAPTCSIAELQPVKTRGVASYSIEFISEQDVESIIWEFGDNSQAIEAEISNTITHSFDLPGRYNVTATVSNINGTSKCSKSQIVYNSPLDQPPVASKTLAVNSNYVFVANPDNHSVTAINKDTHQLAWETRVGENPTSLTLSPNGNLWVVNEKDASIAVVSTNSGEVIKTIQLALGTSPYGIVNHNDNFYVTLADTGQLIKVNTDGEIVSTLNIGGKPQSIAVETTNNRIFIADLISASRNLDAPSQLPVGEVIEVDADTMQINQVHRLAYDITPDTELTGRGVPNYLNAVAISPDGSYVLIPSKKDNVTRGQFYDGTNLTFESRVRASLNGLNIVTNTEVMEYKVDLNDRNMPRDVIYSPLGDLLFIAMQGNDLVEIRDAFNPSKVISNLNVGAAPRSLLIDSHSNNLYVHNYLSRSVTIYNITNLLNASGNNAVLINEVFTVSSETLSTNVLNGKRLFYNASDPRLSRDGYISCASCHQDGGNDGQNWDLTQSGEGLRNTIDLNGKAGTLLGNVHWTSNFDEIQDFENDIRNLNDGTGLLTDAEYQNTIDPLGTSKAGLSPDLDDLADYVSSLNEFSISPHRLRDGSLTEKGTLGKQLFEDLNCHTCHSGQSFSDGKRHDVGTVSASSGKGVNSELQGVGFKTPTLKNLWKTAPYFHNGQAQSLIDTLAVENHVGEVSEDDKLNLVAYLLQIDKNESAPAIPTPAPLPDQVTKSAGSMNYMNLIFLLLVVLYRDKQNTRL</sequence>
<evidence type="ECO:0000259" key="9">
    <source>
        <dbReference type="PROSITE" id="PS51007"/>
    </source>
</evidence>
<evidence type="ECO:0000313" key="10">
    <source>
        <dbReference type="EMBL" id="MDT0593662.1"/>
    </source>
</evidence>
<evidence type="ECO:0000256" key="6">
    <source>
        <dbReference type="ARBA" id="ARBA00023004"/>
    </source>
</evidence>
<keyword evidence="6 7" id="KW-0408">Iron</keyword>
<dbReference type="Gene3D" id="2.130.10.10">
    <property type="entry name" value="YVTN repeat-like/Quinoprotein amine dehydrogenase"/>
    <property type="match status" value="1"/>
</dbReference>
<dbReference type="PROSITE" id="PS51007">
    <property type="entry name" value="CYTC"/>
    <property type="match status" value="2"/>
</dbReference>
<dbReference type="Pfam" id="PF08309">
    <property type="entry name" value="LVIVD"/>
    <property type="match status" value="1"/>
</dbReference>
<gene>
    <name evidence="10" type="ORF">RM552_02245</name>
</gene>
<dbReference type="Pfam" id="PF18911">
    <property type="entry name" value="PKD_4"/>
    <property type="match status" value="1"/>
</dbReference>
<feature type="domain" description="PKD" evidence="8">
    <location>
        <begin position="512"/>
        <end position="550"/>
    </location>
</feature>
<dbReference type="InterPro" id="IPR011048">
    <property type="entry name" value="Haem_d1_sf"/>
</dbReference>
<dbReference type="InterPro" id="IPR022409">
    <property type="entry name" value="PKD/Chitinase_dom"/>
</dbReference>
<dbReference type="SUPFAM" id="SSF51004">
    <property type="entry name" value="C-terminal (heme d1) domain of cytochrome cd1-nitrite reductase"/>
    <property type="match status" value="1"/>
</dbReference>